<accession>A0A0F3N417</accession>
<dbReference type="Proteomes" id="UP000033556">
    <property type="component" value="Unassembled WGS sequence"/>
</dbReference>
<sequence>MRSKSEAFSKSNIRSTTAFNTIFHNYCKDYKTFFFISLSKQCLISS</sequence>
<organism evidence="1 2">
    <name type="scientific">Rickettsia amblyommatis str. Ac/Pa</name>
    <dbReference type="NCBI Taxonomy" id="1359164"/>
    <lineage>
        <taxon>Bacteria</taxon>
        <taxon>Pseudomonadati</taxon>
        <taxon>Pseudomonadota</taxon>
        <taxon>Alphaproteobacteria</taxon>
        <taxon>Rickettsiales</taxon>
        <taxon>Rickettsiaceae</taxon>
        <taxon>Rickettsieae</taxon>
        <taxon>Rickettsia</taxon>
        <taxon>spotted fever group</taxon>
    </lineage>
</organism>
<comment type="caution">
    <text evidence="1">The sequence shown here is derived from an EMBL/GenBank/DDBJ whole genome shotgun (WGS) entry which is preliminary data.</text>
</comment>
<gene>
    <name evidence="1" type="ORF">APHACPA_1540</name>
</gene>
<evidence type="ECO:0000313" key="1">
    <source>
        <dbReference type="EMBL" id="KJV62511.1"/>
    </source>
</evidence>
<dbReference type="PATRIC" id="fig|1359164.3.peg.1527"/>
<keyword evidence="2" id="KW-1185">Reference proteome</keyword>
<proteinExistence type="predicted"/>
<protein>
    <submittedName>
        <fullName evidence="1">Uncharacterized protein</fullName>
    </submittedName>
</protein>
<dbReference type="AlphaFoldDB" id="A0A0F3N417"/>
<reference evidence="1 2" key="1">
    <citation type="submission" date="2015-01" db="EMBL/GenBank/DDBJ databases">
        <title>Genome Sequencing of Rickettsiales.</title>
        <authorList>
            <person name="Daugherty S.C."/>
            <person name="Su Q."/>
            <person name="Abolude K."/>
            <person name="Beier-Sexton M."/>
            <person name="Carlyon J.A."/>
            <person name="Carter R."/>
            <person name="Day N.P."/>
            <person name="Dumler S.J."/>
            <person name="Dyachenko V."/>
            <person name="Godinez A."/>
            <person name="Kurtti T.J."/>
            <person name="Lichay M."/>
            <person name="Mullins K.E."/>
            <person name="Ott S."/>
            <person name="Pappas-Brown V."/>
            <person name="Paris D.H."/>
            <person name="Patel P."/>
            <person name="Richards A.L."/>
            <person name="Sadzewicz L."/>
            <person name="Sears K."/>
            <person name="Seidman D."/>
            <person name="Sengamalay N."/>
            <person name="Stenos J."/>
            <person name="Tallon L.J."/>
            <person name="Vincent G."/>
            <person name="Fraser C.M."/>
            <person name="Munderloh U."/>
            <person name="Dunning-Hotopp J.C."/>
        </authorList>
    </citation>
    <scope>NUCLEOTIDE SEQUENCE [LARGE SCALE GENOMIC DNA]</scope>
    <source>
        <strain evidence="1 2">Ac/Pa</strain>
    </source>
</reference>
<name>A0A0F3N417_RICAM</name>
<evidence type="ECO:0000313" key="2">
    <source>
        <dbReference type="Proteomes" id="UP000033556"/>
    </source>
</evidence>
<dbReference type="EMBL" id="LANR01000001">
    <property type="protein sequence ID" value="KJV62511.1"/>
    <property type="molecule type" value="Genomic_DNA"/>
</dbReference>